<keyword evidence="1" id="KW-0472">Membrane</keyword>
<evidence type="ECO:0000313" key="3">
    <source>
        <dbReference type="Proteomes" id="UP000756703"/>
    </source>
</evidence>
<dbReference type="InterPro" id="IPR045584">
    <property type="entry name" value="Pilin-like"/>
</dbReference>
<proteinExistence type="predicted"/>
<evidence type="ECO:0008006" key="4">
    <source>
        <dbReference type="Google" id="ProtNLM"/>
    </source>
</evidence>
<gene>
    <name evidence="2" type="ORF">HY473_02130</name>
</gene>
<evidence type="ECO:0000313" key="2">
    <source>
        <dbReference type="EMBL" id="MBI4132858.1"/>
    </source>
</evidence>
<name>A0A932YWY4_9BACT</name>
<comment type="caution">
    <text evidence="2">The sequence shown here is derived from an EMBL/GenBank/DDBJ whole genome shotgun (WGS) entry which is preliminary data.</text>
</comment>
<feature type="transmembrane region" description="Helical" evidence="1">
    <location>
        <begin position="36"/>
        <end position="57"/>
    </location>
</feature>
<dbReference type="EMBL" id="JACQMI010000013">
    <property type="protein sequence ID" value="MBI4132858.1"/>
    <property type="molecule type" value="Genomic_DNA"/>
</dbReference>
<evidence type="ECO:0000256" key="1">
    <source>
        <dbReference type="SAM" id="Phobius"/>
    </source>
</evidence>
<dbReference type="AlphaFoldDB" id="A0A932YWY4"/>
<reference evidence="2" key="1">
    <citation type="submission" date="2020-07" db="EMBL/GenBank/DDBJ databases">
        <title>Huge and variable diversity of episymbiotic CPR bacteria and DPANN archaea in groundwater ecosystems.</title>
        <authorList>
            <person name="He C.Y."/>
            <person name="Keren R."/>
            <person name="Whittaker M."/>
            <person name="Farag I.F."/>
            <person name="Doudna J."/>
            <person name="Cate J.H.D."/>
            <person name="Banfield J.F."/>
        </authorList>
    </citation>
    <scope>NUCLEOTIDE SEQUENCE</scope>
    <source>
        <strain evidence="2">NC_groundwater_1225_Ag_S-0.1um_56_177</strain>
    </source>
</reference>
<accession>A0A932YWY4</accession>
<dbReference type="Proteomes" id="UP000756703">
    <property type="component" value="Unassembled WGS sequence"/>
</dbReference>
<keyword evidence="1" id="KW-1133">Transmembrane helix</keyword>
<sequence length="219" mass="23528">MLNVERRAPKGYTDRLSFVFRRSAGSQHTGFTMVEVVIILFIVAIISSLVLASFSGLSSRIYAQRSTQRLALSLRRAQNMAFGVRQVLDTVPSSPTFGSYVIPGSYGIYFNLGSPTSYLIFADTAPSADPDGRYTSGSDIAIETVQLDPGISLQSLVTQSGGGNQNILNVAFAVPEATVSIKRNSGGNVGNWGRISLIDSRGAFPKSATVYQSGQIYVR</sequence>
<keyword evidence="1" id="KW-0812">Transmembrane</keyword>
<organism evidence="2 3">
    <name type="scientific">Candidatus Sungiibacteriota bacterium</name>
    <dbReference type="NCBI Taxonomy" id="2750080"/>
    <lineage>
        <taxon>Bacteria</taxon>
        <taxon>Candidatus Sungiibacteriota</taxon>
    </lineage>
</organism>
<protein>
    <recommendedName>
        <fullName evidence="4">Prepilin-type N-terminal cleavage/methylation domain-containing protein</fullName>
    </recommendedName>
</protein>
<dbReference type="SUPFAM" id="SSF54523">
    <property type="entry name" value="Pili subunits"/>
    <property type="match status" value="1"/>
</dbReference>